<gene>
    <name evidence="14" type="primary">dsbB</name>
    <name evidence="16" type="ORF">ABJ99_2528</name>
</gene>
<dbReference type="GO" id="GO:0005886">
    <property type="term" value="C:plasma membrane"/>
    <property type="evidence" value="ECO:0007669"/>
    <property type="project" value="UniProtKB-SubCell"/>
</dbReference>
<protein>
    <recommendedName>
        <fullName evidence="14">Disulfide bond formation protein B</fullName>
    </recommendedName>
    <alternativeName>
        <fullName evidence="14">Disulfide oxidoreductase</fullName>
    </alternativeName>
</protein>
<comment type="caution">
    <text evidence="14">Lacks conserved residue(s) required for the propagation of feature annotation.</text>
</comment>
<accession>A0A0N1JN07</accession>
<dbReference type="HAMAP" id="MF_00286">
    <property type="entry name" value="DsbB"/>
    <property type="match status" value="1"/>
</dbReference>
<keyword evidence="10 14" id="KW-0472">Membrane</keyword>
<reference evidence="16 17" key="2">
    <citation type="submission" date="2015-10" db="EMBL/GenBank/DDBJ databases">
        <title>Comparative genomics and high-throughput reverse genetic screens identify a new phytobacterial MAMP and an Arabidopsis receptor required for immune elicitation.</title>
        <authorList>
            <person name="Mott G.A."/>
            <person name="Thakur S."/>
            <person name="Wang P.W."/>
            <person name="Desveaux D."/>
            <person name="Guttman D.S."/>
        </authorList>
    </citation>
    <scope>NUCLEOTIDE SEQUENCE [LARGE SCALE GENOMIC DNA]</scope>
    <source>
        <strain evidence="16 17">0788_9</strain>
    </source>
</reference>
<reference evidence="16 17" key="1">
    <citation type="submission" date="2015-07" db="EMBL/GenBank/DDBJ databases">
        <authorList>
            <person name="Noorani M."/>
        </authorList>
    </citation>
    <scope>NUCLEOTIDE SEQUENCE [LARGE SCALE GENOMIC DNA]</scope>
    <source>
        <strain evidence="16 17">0788_9</strain>
    </source>
</reference>
<evidence type="ECO:0000256" key="8">
    <source>
        <dbReference type="ARBA" id="ARBA00022989"/>
    </source>
</evidence>
<evidence type="ECO:0000256" key="14">
    <source>
        <dbReference type="HAMAP-Rule" id="MF_00286"/>
    </source>
</evidence>
<proteinExistence type="inferred from homology"/>
<organism evidence="16 17">
    <name type="scientific">Pseudomonas syringae pv. cilantro</name>
    <dbReference type="NCBI Taxonomy" id="81035"/>
    <lineage>
        <taxon>Bacteria</taxon>
        <taxon>Pseudomonadati</taxon>
        <taxon>Pseudomonadota</taxon>
        <taxon>Gammaproteobacteria</taxon>
        <taxon>Pseudomonadales</taxon>
        <taxon>Pseudomonadaceae</taxon>
        <taxon>Pseudomonas</taxon>
        <taxon>Pseudomonas syringae</taxon>
    </lineage>
</organism>
<dbReference type="GO" id="GO:0006457">
    <property type="term" value="P:protein folding"/>
    <property type="evidence" value="ECO:0007669"/>
    <property type="project" value="InterPro"/>
</dbReference>
<evidence type="ECO:0000256" key="6">
    <source>
        <dbReference type="ARBA" id="ARBA00022692"/>
    </source>
</evidence>
<evidence type="ECO:0000256" key="15">
    <source>
        <dbReference type="SAM" id="Phobius"/>
    </source>
</evidence>
<evidence type="ECO:0000313" key="17">
    <source>
        <dbReference type="Proteomes" id="UP000037891"/>
    </source>
</evidence>
<keyword evidence="5" id="KW-0997">Cell inner membrane</keyword>
<keyword evidence="9 14" id="KW-0560">Oxidoreductase</keyword>
<dbReference type="PANTHER" id="PTHR36570:SF3">
    <property type="entry name" value="DISULFIDE BOND FORMATION PROTEIN B"/>
    <property type="match status" value="1"/>
</dbReference>
<feature type="transmembrane region" description="Helical" evidence="15">
    <location>
        <begin position="40"/>
        <end position="59"/>
    </location>
</feature>
<evidence type="ECO:0000256" key="13">
    <source>
        <dbReference type="ARBA" id="ARBA00023284"/>
    </source>
</evidence>
<evidence type="ECO:0000256" key="9">
    <source>
        <dbReference type="ARBA" id="ARBA00023002"/>
    </source>
</evidence>
<dbReference type="Gene3D" id="1.20.1550.10">
    <property type="entry name" value="DsbB-like"/>
    <property type="match status" value="1"/>
</dbReference>
<feature type="topological domain" description="Cytoplasmic" evidence="14">
    <location>
        <begin position="162"/>
        <end position="175"/>
    </location>
</feature>
<dbReference type="RefSeq" id="WP_054087849.1">
    <property type="nucleotide sequence ID" value="NZ_LGLN01000081.1"/>
</dbReference>
<evidence type="ECO:0000256" key="4">
    <source>
        <dbReference type="ARBA" id="ARBA00022475"/>
    </source>
</evidence>
<evidence type="ECO:0000256" key="10">
    <source>
        <dbReference type="ARBA" id="ARBA00023136"/>
    </source>
</evidence>
<feature type="transmembrane region" description="Helical" evidence="15">
    <location>
        <begin position="143"/>
        <end position="169"/>
    </location>
</feature>
<name>A0A0N1JN07_PSESX</name>
<dbReference type="InterPro" id="IPR050183">
    <property type="entry name" value="DsbB"/>
</dbReference>
<comment type="similarity">
    <text evidence="2 14">Belongs to the DsbB family.</text>
</comment>
<evidence type="ECO:0000256" key="1">
    <source>
        <dbReference type="ARBA" id="ARBA00004429"/>
    </source>
</evidence>
<dbReference type="GO" id="GO:0009055">
    <property type="term" value="F:electron transfer activity"/>
    <property type="evidence" value="ECO:0007669"/>
    <property type="project" value="UniProtKB-UniRule"/>
</dbReference>
<comment type="subcellular location">
    <subcellularLocation>
        <location evidence="1">Cell inner membrane</location>
        <topology evidence="1">Multi-pass membrane protein</topology>
    </subcellularLocation>
    <subcellularLocation>
        <location evidence="14">Cell membrane</location>
        <topology evidence="14">Multi-pass membrane protein</topology>
    </subcellularLocation>
</comment>
<evidence type="ECO:0000256" key="7">
    <source>
        <dbReference type="ARBA" id="ARBA00022982"/>
    </source>
</evidence>
<dbReference type="EMBL" id="LGLN01000081">
    <property type="protein sequence ID" value="KPC25379.1"/>
    <property type="molecule type" value="Genomic_DNA"/>
</dbReference>
<keyword evidence="6 14" id="KW-0812">Transmembrane</keyword>
<feature type="topological domain" description="Cytoplasmic" evidence="14">
    <location>
        <begin position="1"/>
        <end position="9"/>
    </location>
</feature>
<keyword evidence="12 14" id="KW-0143">Chaperone</keyword>
<comment type="function">
    <text evidence="14">Required for disulfide bond formation in some periplasmic proteins. Acts by oxidizing the DsbA protein.</text>
</comment>
<keyword evidence="7 14" id="KW-0249">Electron transport</keyword>
<evidence type="ECO:0000313" key="16">
    <source>
        <dbReference type="EMBL" id="KPC25379.1"/>
    </source>
</evidence>
<dbReference type="Pfam" id="PF02600">
    <property type="entry name" value="DsbB"/>
    <property type="match status" value="1"/>
</dbReference>
<feature type="topological domain" description="Periplasmic" evidence="14">
    <location>
        <begin position="27"/>
        <end position="44"/>
    </location>
</feature>
<feature type="disulfide bond" description="Redox-active" evidence="14">
    <location>
        <begin position="36"/>
        <end position="39"/>
    </location>
</feature>
<feature type="transmembrane region" description="Helical" evidence="15">
    <location>
        <begin position="7"/>
        <end position="28"/>
    </location>
</feature>
<dbReference type="AlphaFoldDB" id="A0A0N1JN07"/>
<dbReference type="InterPro" id="IPR003752">
    <property type="entry name" value="DiS_bond_form_DsbB/BdbC"/>
</dbReference>
<keyword evidence="13 14" id="KW-0676">Redox-active center</keyword>
<sequence length="175" mass="19197">MYLARTRFLYFLVSLACALIIGTAFYLQHTFDLEPCILCILQRMVFVTCGVLALAAACHAPGNTGLRRYSLGLLLVALAGVGTAGAQVWLQTASVDQLIPFIARLEHLLSLLSLDTCVDRLRSDAMLCAEINWSLFGITLPEWSLLAFTGFTAVSLYPLFSELLGWLAAKSRGEY</sequence>
<comment type="caution">
    <text evidence="16">The sequence shown here is derived from an EMBL/GenBank/DDBJ whole genome shotgun (WGS) entry which is preliminary data.</text>
</comment>
<keyword evidence="4 14" id="KW-1003">Cell membrane</keyword>
<evidence type="ECO:0000256" key="2">
    <source>
        <dbReference type="ARBA" id="ARBA00008823"/>
    </source>
</evidence>
<dbReference type="PANTHER" id="PTHR36570">
    <property type="entry name" value="DISULFIDE BOND FORMATION PROTEIN B"/>
    <property type="match status" value="1"/>
</dbReference>
<dbReference type="PATRIC" id="fig|81035.3.peg.2700"/>
<feature type="transmembrane region" description="Helical" evidence="15">
    <location>
        <begin position="71"/>
        <end position="90"/>
    </location>
</feature>
<keyword evidence="8 14" id="KW-1133">Transmembrane helix</keyword>
<dbReference type="GO" id="GO:0015035">
    <property type="term" value="F:protein-disulfide reductase activity"/>
    <property type="evidence" value="ECO:0007669"/>
    <property type="project" value="UniProtKB-UniRule"/>
</dbReference>
<dbReference type="SUPFAM" id="SSF158442">
    <property type="entry name" value="DsbB-like"/>
    <property type="match status" value="1"/>
</dbReference>
<evidence type="ECO:0000256" key="11">
    <source>
        <dbReference type="ARBA" id="ARBA00023157"/>
    </source>
</evidence>
<keyword evidence="11 14" id="KW-1015">Disulfide bond</keyword>
<dbReference type="InterPro" id="IPR023380">
    <property type="entry name" value="DsbB-like_sf"/>
</dbReference>
<dbReference type="Proteomes" id="UP000037891">
    <property type="component" value="Unassembled WGS sequence"/>
</dbReference>
<evidence type="ECO:0000256" key="5">
    <source>
        <dbReference type="ARBA" id="ARBA00022519"/>
    </source>
</evidence>
<keyword evidence="3 14" id="KW-0813">Transport</keyword>
<dbReference type="InterPro" id="IPR022920">
    <property type="entry name" value="Disulphide_bond_form_DsbB"/>
</dbReference>
<evidence type="ECO:0000256" key="3">
    <source>
        <dbReference type="ARBA" id="ARBA00022448"/>
    </source>
</evidence>
<evidence type="ECO:0000256" key="12">
    <source>
        <dbReference type="ARBA" id="ARBA00023186"/>
    </source>
</evidence>